<reference evidence="2" key="1">
    <citation type="submission" date="2023-05" db="EMBL/GenBank/DDBJ databases">
        <title>Nepenthes gracilis genome sequencing.</title>
        <authorList>
            <person name="Fukushima K."/>
        </authorList>
    </citation>
    <scope>NUCLEOTIDE SEQUENCE</scope>
    <source>
        <strain evidence="2">SING2019-196</strain>
    </source>
</reference>
<protein>
    <submittedName>
        <fullName evidence="2">Uncharacterized protein</fullName>
    </submittedName>
</protein>
<evidence type="ECO:0000256" key="1">
    <source>
        <dbReference type="SAM" id="MobiDB-lite"/>
    </source>
</evidence>
<gene>
    <name evidence="2" type="ORF">Nepgr_017378</name>
</gene>
<sequence length="158" mass="16687">MVLQTNEIADLADAPGVAGCESGVIPRVSVPAVTSWDQAGLDNGLGPNSPVAPSKSDSESSKNLEVAETDLVAGFPRIASCPTNFQLCYQQFEMDSPPNPTADTIETQNCECRVNGSPTGNELLSKECRSDVYVAVQRIGRSIWLAVGSVLAGSRLLF</sequence>
<name>A0AAD3XS40_NEPGR</name>
<proteinExistence type="predicted"/>
<accession>A0AAD3XS40</accession>
<dbReference type="Proteomes" id="UP001279734">
    <property type="component" value="Unassembled WGS sequence"/>
</dbReference>
<feature type="region of interest" description="Disordered" evidence="1">
    <location>
        <begin position="39"/>
        <end position="63"/>
    </location>
</feature>
<dbReference type="EMBL" id="BSYO01000015">
    <property type="protein sequence ID" value="GMH15537.1"/>
    <property type="molecule type" value="Genomic_DNA"/>
</dbReference>
<organism evidence="2 3">
    <name type="scientific">Nepenthes gracilis</name>
    <name type="common">Slender pitcher plant</name>
    <dbReference type="NCBI Taxonomy" id="150966"/>
    <lineage>
        <taxon>Eukaryota</taxon>
        <taxon>Viridiplantae</taxon>
        <taxon>Streptophyta</taxon>
        <taxon>Embryophyta</taxon>
        <taxon>Tracheophyta</taxon>
        <taxon>Spermatophyta</taxon>
        <taxon>Magnoliopsida</taxon>
        <taxon>eudicotyledons</taxon>
        <taxon>Gunneridae</taxon>
        <taxon>Pentapetalae</taxon>
        <taxon>Caryophyllales</taxon>
        <taxon>Nepenthaceae</taxon>
        <taxon>Nepenthes</taxon>
    </lineage>
</organism>
<keyword evidence="3" id="KW-1185">Reference proteome</keyword>
<evidence type="ECO:0000313" key="3">
    <source>
        <dbReference type="Proteomes" id="UP001279734"/>
    </source>
</evidence>
<dbReference type="AlphaFoldDB" id="A0AAD3XS40"/>
<evidence type="ECO:0000313" key="2">
    <source>
        <dbReference type="EMBL" id="GMH15537.1"/>
    </source>
</evidence>
<comment type="caution">
    <text evidence="2">The sequence shown here is derived from an EMBL/GenBank/DDBJ whole genome shotgun (WGS) entry which is preliminary data.</text>
</comment>